<evidence type="ECO:0000259" key="2">
    <source>
        <dbReference type="Pfam" id="PF01648"/>
    </source>
</evidence>
<proteinExistence type="predicted"/>
<sequence>MFKKLLSSKNFPLQTPNFQPKFFYYFYPINLAMPLYRDFSDDTATILVWKYDETEDLNIDELLEYENIEKVKDYHPKKLLEVLMVRKLLKGLKPNSKILYKEREPFLSPEDAEISITHSFPFAAIAISKNKIGIDIEKFNPKILRVIDKFTYENERGFIPFDNEVTFYTIIWSVKESMYKIHHSKYWSLKKNYEVKPFELKHLHDIRCRVYDDQFSDELKARVKFFDDYCFTIVEE</sequence>
<dbReference type="GO" id="GO:0008897">
    <property type="term" value="F:holo-[acyl-carrier-protein] synthase activity"/>
    <property type="evidence" value="ECO:0007669"/>
    <property type="project" value="InterPro"/>
</dbReference>
<dbReference type="Pfam" id="PF01648">
    <property type="entry name" value="ACPS"/>
    <property type="match status" value="1"/>
</dbReference>
<keyword evidence="4" id="KW-1185">Reference proteome</keyword>
<evidence type="ECO:0000313" key="3">
    <source>
        <dbReference type="EMBL" id="SFZ94569.1"/>
    </source>
</evidence>
<dbReference type="Gene3D" id="3.90.470.20">
    <property type="entry name" value="4'-phosphopantetheinyl transferase domain"/>
    <property type="match status" value="1"/>
</dbReference>
<dbReference type="GO" id="GO:0000287">
    <property type="term" value="F:magnesium ion binding"/>
    <property type="evidence" value="ECO:0007669"/>
    <property type="project" value="InterPro"/>
</dbReference>
<name>A0A1K2IQ67_9FLAO</name>
<protein>
    <submittedName>
        <fullName evidence="3">4'-phosphopantetheinyl transferase superfamily protein</fullName>
    </submittedName>
</protein>
<evidence type="ECO:0000256" key="1">
    <source>
        <dbReference type="ARBA" id="ARBA00022679"/>
    </source>
</evidence>
<evidence type="ECO:0000313" key="4">
    <source>
        <dbReference type="Proteomes" id="UP000182034"/>
    </source>
</evidence>
<feature type="domain" description="4'-phosphopantetheinyl transferase" evidence="2">
    <location>
        <begin position="132"/>
        <end position="234"/>
    </location>
</feature>
<reference evidence="4" key="1">
    <citation type="submission" date="2016-10" db="EMBL/GenBank/DDBJ databases">
        <authorList>
            <person name="Varghese N."/>
            <person name="Submissions S."/>
        </authorList>
    </citation>
    <scope>NUCLEOTIDE SEQUENCE [LARGE SCALE GENOMIC DNA]</scope>
    <source>
        <strain evidence="4">SUR2</strain>
    </source>
</reference>
<organism evidence="3 4">
    <name type="scientific">Chryseobacterium limigenitum</name>
    <dbReference type="NCBI Taxonomy" id="1612149"/>
    <lineage>
        <taxon>Bacteria</taxon>
        <taxon>Pseudomonadati</taxon>
        <taxon>Bacteroidota</taxon>
        <taxon>Flavobacteriia</taxon>
        <taxon>Flavobacteriales</taxon>
        <taxon>Weeksellaceae</taxon>
        <taxon>Chryseobacterium group</taxon>
        <taxon>Chryseobacterium</taxon>
    </lineage>
</organism>
<dbReference type="SUPFAM" id="SSF56214">
    <property type="entry name" value="4'-phosphopantetheinyl transferase"/>
    <property type="match status" value="1"/>
</dbReference>
<dbReference type="InterPro" id="IPR037143">
    <property type="entry name" value="4-PPantetheinyl_Trfase_dom_sf"/>
</dbReference>
<dbReference type="InterPro" id="IPR008278">
    <property type="entry name" value="4-PPantetheinyl_Trfase_dom"/>
</dbReference>
<dbReference type="STRING" id="1612149.SAMN05216324_10778"/>
<accession>A0A1K2IQ67</accession>
<dbReference type="Proteomes" id="UP000182034">
    <property type="component" value="Unassembled WGS sequence"/>
</dbReference>
<keyword evidence="1 3" id="KW-0808">Transferase</keyword>
<dbReference type="EMBL" id="FPKW01000007">
    <property type="protein sequence ID" value="SFZ94569.1"/>
    <property type="molecule type" value="Genomic_DNA"/>
</dbReference>
<gene>
    <name evidence="3" type="ORF">SAMN05216324_10778</name>
</gene>
<dbReference type="AlphaFoldDB" id="A0A1K2IQ67"/>